<keyword evidence="7" id="KW-1185">Reference proteome</keyword>
<evidence type="ECO:0000259" key="5">
    <source>
        <dbReference type="Pfam" id="PF13178"/>
    </source>
</evidence>
<dbReference type="CDD" id="cd23767">
    <property type="entry name" value="IQCD"/>
    <property type="match status" value="1"/>
</dbReference>
<organism evidence="6 7">
    <name type="scientific">Sphenostylis stenocarpa</name>
    <dbReference type="NCBI Taxonomy" id="92480"/>
    <lineage>
        <taxon>Eukaryota</taxon>
        <taxon>Viridiplantae</taxon>
        <taxon>Streptophyta</taxon>
        <taxon>Embryophyta</taxon>
        <taxon>Tracheophyta</taxon>
        <taxon>Spermatophyta</taxon>
        <taxon>Magnoliopsida</taxon>
        <taxon>eudicotyledons</taxon>
        <taxon>Gunneridae</taxon>
        <taxon>Pentapetalae</taxon>
        <taxon>rosids</taxon>
        <taxon>fabids</taxon>
        <taxon>Fabales</taxon>
        <taxon>Fabaceae</taxon>
        <taxon>Papilionoideae</taxon>
        <taxon>50 kb inversion clade</taxon>
        <taxon>NPAAA clade</taxon>
        <taxon>indigoferoid/millettioid clade</taxon>
        <taxon>Phaseoleae</taxon>
        <taxon>Sphenostylis</taxon>
    </lineage>
</organism>
<dbReference type="Proteomes" id="UP001189624">
    <property type="component" value="Chromosome 4"/>
</dbReference>
<dbReference type="AlphaFoldDB" id="A0AA86SBR7"/>
<dbReference type="EMBL" id="OY731401">
    <property type="protein sequence ID" value="CAJ1951073.1"/>
    <property type="molecule type" value="Genomic_DNA"/>
</dbReference>
<evidence type="ECO:0000256" key="1">
    <source>
        <dbReference type="ARBA" id="ARBA00022860"/>
    </source>
</evidence>
<evidence type="ECO:0000313" key="6">
    <source>
        <dbReference type="EMBL" id="CAJ1951073.1"/>
    </source>
</evidence>
<dbReference type="GO" id="GO:0005516">
    <property type="term" value="F:calmodulin binding"/>
    <property type="evidence" value="ECO:0007669"/>
    <property type="project" value="UniProtKB-KW"/>
</dbReference>
<evidence type="ECO:0000256" key="3">
    <source>
        <dbReference type="ARBA" id="ARBA00024378"/>
    </source>
</evidence>
<evidence type="ECO:0000256" key="2">
    <source>
        <dbReference type="ARBA" id="ARBA00024341"/>
    </source>
</evidence>
<dbReference type="Gene3D" id="1.20.5.190">
    <property type="match status" value="1"/>
</dbReference>
<dbReference type="PANTHER" id="PTHR32295:SF287">
    <property type="entry name" value="PROTEIN IQ-DOMAIN 26"/>
    <property type="match status" value="1"/>
</dbReference>
<dbReference type="SMART" id="SM00015">
    <property type="entry name" value="IQ"/>
    <property type="match status" value="2"/>
</dbReference>
<dbReference type="Gramene" id="rna-AYBTSS11_LOCUS14584">
    <property type="protein sequence ID" value="CAJ1951073.1"/>
    <property type="gene ID" value="gene-AYBTSS11_LOCUS14584"/>
</dbReference>
<dbReference type="Pfam" id="PF00612">
    <property type="entry name" value="IQ"/>
    <property type="match status" value="2"/>
</dbReference>
<dbReference type="InterPro" id="IPR000048">
    <property type="entry name" value="IQ_motif_EF-hand-BS"/>
</dbReference>
<reference evidence="6" key="1">
    <citation type="submission" date="2023-10" db="EMBL/GenBank/DDBJ databases">
        <authorList>
            <person name="Domelevo Entfellner J.-B."/>
        </authorList>
    </citation>
    <scope>NUCLEOTIDE SEQUENCE</scope>
</reference>
<feature type="region of interest" description="Disordered" evidence="4">
    <location>
        <begin position="110"/>
        <end position="142"/>
    </location>
</feature>
<dbReference type="Pfam" id="PF13178">
    <property type="entry name" value="DUF4005"/>
    <property type="match status" value="1"/>
</dbReference>
<evidence type="ECO:0000256" key="4">
    <source>
        <dbReference type="SAM" id="MobiDB-lite"/>
    </source>
</evidence>
<dbReference type="PANTHER" id="PTHR32295">
    <property type="entry name" value="IQ-DOMAIN 5-RELATED"/>
    <property type="match status" value="1"/>
</dbReference>
<gene>
    <name evidence="6" type="ORF">AYBTSS11_LOCUS14584</name>
</gene>
<sequence>MVKEAVEVVRSKLLPKANTIKEINGGPIVPTLSGWIWNSLDRKIVKGWERDSMPPLNQAHGIVVSGYLSISPLCFVCNSCLSTRGSSRGPVRVIMGKASRWFKGLLGMKKEKDHSDNSGSLAPDKKEKKRWSFAKPGKDVPSSVPATDNTWLRSYIAETENEQNKHAIAVAAATAAAADAAVAAAQAAVAVVRLTSQGRGALFSGSREKWAAVKIQTFFRGYLARKALRALKGLVKIQALVRGYLVRKRAAATLHSMQALIRAQTAVRTQRARRSLSKESRFLPEFLARKSVERFDEPRSEFHSKRLPTSYETSLNSFDESPKIVEIDTYKTRSRSRRFTSTMSECGEDMPCHGMSSPLPCHVPGRISIPDCRHLQDFDWYFNVDECRFSTAHSTPRFTNYARPNAPATPAKSVCGDTFFRPCSNFPNYMANTQSFKAKLRSHSAPKQRPEPKKRLSLNEVMAARNSISSVRMQRPSSNFFQTQESWNF</sequence>
<feature type="domain" description="DUF4005" evidence="5">
    <location>
        <begin position="396"/>
        <end position="470"/>
    </location>
</feature>
<dbReference type="InterPro" id="IPR025064">
    <property type="entry name" value="DUF4005"/>
</dbReference>
<keyword evidence="1" id="KW-0112">Calmodulin-binding</keyword>
<name>A0AA86SBR7_9FABA</name>
<comment type="similarity">
    <text evidence="2">Belongs to the IQD family.</text>
</comment>
<accession>A0AA86SBR7</accession>
<protein>
    <recommendedName>
        <fullName evidence="5">DUF4005 domain-containing protein</fullName>
    </recommendedName>
</protein>
<dbReference type="PROSITE" id="PS50096">
    <property type="entry name" value="IQ"/>
    <property type="match status" value="2"/>
</dbReference>
<evidence type="ECO:0000313" key="7">
    <source>
        <dbReference type="Proteomes" id="UP001189624"/>
    </source>
</evidence>
<comment type="subunit">
    <text evidence="3">Binds to multiple calmodulin (CaM) in the presence of Ca(2+) and CaM-like proteins.</text>
</comment>
<proteinExistence type="inferred from homology"/>